<feature type="region of interest" description="Disordered" evidence="3">
    <location>
        <begin position="172"/>
        <end position="223"/>
    </location>
</feature>
<dbReference type="GO" id="GO:0120212">
    <property type="term" value="C:sperm head-tail coupling apparatus"/>
    <property type="evidence" value="ECO:0007669"/>
    <property type="project" value="InterPro"/>
</dbReference>
<proteinExistence type="inferred from homology"/>
<sequence>MGGLTPPKKPLTSKMQQKALKCTVELEIRAITCPGAVLLAQEDVYLSARILGQYHKTKCVPPVFPLLLHEKMVFVKTFRGVFDPGDVADLLENDATYFELIQLVPPEGDILATIEESTREFLYPGPRLTPKAPSPEREMLMKRSISFPGISPKVEFSTTSIIEECDVKDSQATVSPINSSSVKPGRGQSGPGPAANKEGPSPPRSYARPTVASRTRSPSPYTHRQMCQLSEDARQRLSHLRLGPHAFRKETMPQPPFVVPQSPSASLIESPAFHSPSPPKKSPLRSRSACSAANLTGLIRGASLRMNGASPWEVSREGPGSPPRCRVPAEHSTPVSSIPRGLSPLLTRSSLRERFQSDGSSPSHCEEIHRRVEKILKTNSARCRLSFDEQIEEGEDAEPGPALSCHGSLCDSLVSQDRRLPGDPSAHSHSGTFRTNKASLHTGKPHRAVFEDSLSKIYKTLYRKASSSTDFQTNPS</sequence>
<dbReference type="InParanoid" id="A0A6J2W7G6"/>
<dbReference type="PANTHER" id="PTHR16435:SF3">
    <property type="entry name" value="SPERMATOGENESIS-ASSOCIATED PROTEIN 6"/>
    <property type="match status" value="1"/>
</dbReference>
<dbReference type="GO" id="GO:0007283">
    <property type="term" value="P:spermatogenesis"/>
    <property type="evidence" value="ECO:0007669"/>
    <property type="project" value="InterPro"/>
</dbReference>
<dbReference type="Proteomes" id="UP000504632">
    <property type="component" value="Chromosome 9"/>
</dbReference>
<keyword evidence="2" id="KW-0597">Phosphoprotein</keyword>
<protein>
    <submittedName>
        <fullName evidence="6">Spermatogenesis-associated protein 6</fullName>
    </submittedName>
</protein>
<dbReference type="InterPro" id="IPR032732">
    <property type="entry name" value="SPATA6_N"/>
</dbReference>
<evidence type="ECO:0000313" key="5">
    <source>
        <dbReference type="Proteomes" id="UP000504632"/>
    </source>
</evidence>
<evidence type="ECO:0000259" key="4">
    <source>
        <dbReference type="Pfam" id="PF14909"/>
    </source>
</evidence>
<reference evidence="6" key="1">
    <citation type="submission" date="2025-08" db="UniProtKB">
        <authorList>
            <consortium name="RefSeq"/>
        </authorList>
    </citation>
    <scope>IDENTIFICATION</scope>
</reference>
<accession>A0A6J2W7G6</accession>
<feature type="region of interest" description="Disordered" evidence="3">
    <location>
        <begin position="416"/>
        <end position="446"/>
    </location>
</feature>
<comment type="similarity">
    <text evidence="1">Belongs to the SPATA6 family.</text>
</comment>
<feature type="region of interest" description="Disordered" evidence="3">
    <location>
        <begin position="247"/>
        <end position="286"/>
    </location>
</feature>
<name>A0A6J2W7G6_CHACN</name>
<feature type="domain" description="Spermatogenesis-associated protein 6 N-terminal" evidence="4">
    <location>
        <begin position="24"/>
        <end position="162"/>
    </location>
</feature>
<evidence type="ECO:0000313" key="6">
    <source>
        <dbReference type="RefSeq" id="XP_030640213.1"/>
    </source>
</evidence>
<organism evidence="5 6">
    <name type="scientific">Chanos chanos</name>
    <name type="common">Milkfish</name>
    <name type="synonym">Mugil chanos</name>
    <dbReference type="NCBI Taxonomy" id="29144"/>
    <lineage>
        <taxon>Eukaryota</taxon>
        <taxon>Metazoa</taxon>
        <taxon>Chordata</taxon>
        <taxon>Craniata</taxon>
        <taxon>Vertebrata</taxon>
        <taxon>Euteleostomi</taxon>
        <taxon>Actinopterygii</taxon>
        <taxon>Neopterygii</taxon>
        <taxon>Teleostei</taxon>
        <taxon>Ostariophysi</taxon>
        <taxon>Gonorynchiformes</taxon>
        <taxon>Chanidae</taxon>
        <taxon>Chanos</taxon>
    </lineage>
</organism>
<feature type="compositionally biased region" description="Polar residues" evidence="3">
    <location>
        <begin position="172"/>
        <end position="182"/>
    </location>
</feature>
<feature type="compositionally biased region" description="Polar residues" evidence="3">
    <location>
        <begin position="212"/>
        <end position="223"/>
    </location>
</feature>
<keyword evidence="5" id="KW-1185">Reference proteome</keyword>
<dbReference type="Pfam" id="PF14909">
    <property type="entry name" value="SPATA6"/>
    <property type="match status" value="1"/>
</dbReference>
<gene>
    <name evidence="6" type="primary">spata6</name>
</gene>
<dbReference type="InterPro" id="IPR042769">
    <property type="entry name" value="SPATA6_fam"/>
</dbReference>
<dbReference type="GeneID" id="115820704"/>
<dbReference type="CTD" id="54558"/>
<dbReference type="PANTHER" id="PTHR16435">
    <property type="entry name" value="SPERMATOGENESIS-ASSOCIATED PROTEIN 6 SPATA6"/>
    <property type="match status" value="1"/>
</dbReference>
<dbReference type="OrthoDB" id="5963614at2759"/>
<dbReference type="RefSeq" id="XP_030640213.1">
    <property type="nucleotide sequence ID" value="XM_030784353.1"/>
</dbReference>
<feature type="compositionally biased region" description="Polar residues" evidence="3">
    <location>
        <begin position="427"/>
        <end position="439"/>
    </location>
</feature>
<evidence type="ECO:0000256" key="3">
    <source>
        <dbReference type="SAM" id="MobiDB-lite"/>
    </source>
</evidence>
<dbReference type="AlphaFoldDB" id="A0A6J2W7G6"/>
<evidence type="ECO:0000256" key="1">
    <source>
        <dbReference type="ARBA" id="ARBA00006215"/>
    </source>
</evidence>
<dbReference type="GO" id="GO:0032027">
    <property type="term" value="F:myosin light chain binding"/>
    <property type="evidence" value="ECO:0007669"/>
    <property type="project" value="InterPro"/>
</dbReference>
<feature type="region of interest" description="Disordered" evidence="3">
    <location>
        <begin position="310"/>
        <end position="343"/>
    </location>
</feature>
<evidence type="ECO:0000256" key="2">
    <source>
        <dbReference type="ARBA" id="ARBA00022553"/>
    </source>
</evidence>